<accession>A0ABU2H9U8</accession>
<dbReference type="PROSITE" id="PS50011">
    <property type="entry name" value="PROTEIN_KINASE_DOM"/>
    <property type="match status" value="1"/>
</dbReference>
<gene>
    <name evidence="5" type="ORF">RIF23_13785</name>
</gene>
<feature type="domain" description="Protein kinase" evidence="4">
    <location>
        <begin position="31"/>
        <end position="279"/>
    </location>
</feature>
<dbReference type="CDD" id="cd14014">
    <property type="entry name" value="STKc_PknB_like"/>
    <property type="match status" value="1"/>
</dbReference>
<evidence type="ECO:0000256" key="2">
    <source>
        <dbReference type="ARBA" id="ARBA00022840"/>
    </source>
</evidence>
<protein>
    <submittedName>
        <fullName evidence="5">Protein kinase</fullName>
    </submittedName>
</protein>
<evidence type="ECO:0000313" key="6">
    <source>
        <dbReference type="Proteomes" id="UP001250214"/>
    </source>
</evidence>
<dbReference type="GO" id="GO:0016301">
    <property type="term" value="F:kinase activity"/>
    <property type="evidence" value="ECO:0007669"/>
    <property type="project" value="UniProtKB-KW"/>
</dbReference>
<keyword evidence="5" id="KW-0808">Transferase</keyword>
<comment type="caution">
    <text evidence="5">The sequence shown here is derived from an EMBL/GenBank/DDBJ whole genome shotgun (WGS) entry which is preliminary data.</text>
</comment>
<dbReference type="SUPFAM" id="SSF56112">
    <property type="entry name" value="Protein kinase-like (PK-like)"/>
    <property type="match status" value="1"/>
</dbReference>
<dbReference type="EMBL" id="JAVLVT010000005">
    <property type="protein sequence ID" value="MDS1271369.1"/>
    <property type="molecule type" value="Genomic_DNA"/>
</dbReference>
<keyword evidence="5" id="KW-0418">Kinase</keyword>
<dbReference type="PANTHER" id="PTHR44329">
    <property type="entry name" value="SERINE/THREONINE-PROTEIN KINASE TNNI3K-RELATED"/>
    <property type="match status" value="1"/>
</dbReference>
<reference evidence="6" key="1">
    <citation type="submission" date="2023-07" db="EMBL/GenBank/DDBJ databases">
        <title>Novel species in the genus Lipingzhangella isolated from Sambhar Salt Lake.</title>
        <authorList>
            <person name="Jiya N."/>
            <person name="Kajale S."/>
            <person name="Sharma A."/>
        </authorList>
    </citation>
    <scope>NUCLEOTIDE SEQUENCE [LARGE SCALE GENOMIC DNA]</scope>
    <source>
        <strain evidence="6">LS1_29</strain>
    </source>
</reference>
<dbReference type="InterPro" id="IPR000719">
    <property type="entry name" value="Prot_kinase_dom"/>
</dbReference>
<dbReference type="InterPro" id="IPR011009">
    <property type="entry name" value="Kinase-like_dom_sf"/>
</dbReference>
<organism evidence="5 6">
    <name type="scientific">Lipingzhangella rawalii</name>
    <dbReference type="NCBI Taxonomy" id="2055835"/>
    <lineage>
        <taxon>Bacteria</taxon>
        <taxon>Bacillati</taxon>
        <taxon>Actinomycetota</taxon>
        <taxon>Actinomycetes</taxon>
        <taxon>Streptosporangiales</taxon>
        <taxon>Nocardiopsidaceae</taxon>
        <taxon>Lipingzhangella</taxon>
    </lineage>
</organism>
<evidence type="ECO:0000313" key="5">
    <source>
        <dbReference type="EMBL" id="MDS1271369.1"/>
    </source>
</evidence>
<evidence type="ECO:0000256" key="3">
    <source>
        <dbReference type="SAM" id="MobiDB-lite"/>
    </source>
</evidence>
<dbReference type="Gene3D" id="1.10.510.10">
    <property type="entry name" value="Transferase(Phosphotransferase) domain 1"/>
    <property type="match status" value="1"/>
</dbReference>
<feature type="region of interest" description="Disordered" evidence="3">
    <location>
        <begin position="353"/>
        <end position="418"/>
    </location>
</feature>
<dbReference type="RefSeq" id="WP_310912893.1">
    <property type="nucleotide sequence ID" value="NZ_JAVLVT010000005.1"/>
</dbReference>
<evidence type="ECO:0000259" key="4">
    <source>
        <dbReference type="PROSITE" id="PS50011"/>
    </source>
</evidence>
<dbReference type="Pfam" id="PF00069">
    <property type="entry name" value="Pkinase"/>
    <property type="match status" value="1"/>
</dbReference>
<evidence type="ECO:0000256" key="1">
    <source>
        <dbReference type="ARBA" id="ARBA00022741"/>
    </source>
</evidence>
<keyword evidence="2" id="KW-0067">ATP-binding</keyword>
<dbReference type="PANTHER" id="PTHR44329:SF298">
    <property type="entry name" value="MIXED LINEAGE KINASE DOMAIN-LIKE PROTEIN"/>
    <property type="match status" value="1"/>
</dbReference>
<dbReference type="InterPro" id="IPR051681">
    <property type="entry name" value="Ser/Thr_Kinases-Pseudokinases"/>
</dbReference>
<dbReference type="Proteomes" id="UP001250214">
    <property type="component" value="Unassembled WGS sequence"/>
</dbReference>
<sequence>MSRRSERSISVQVPPHLAPLQEGDPRTVGPYLLIGRAGSGRRGPVYAGVDPRSGENSVVAIRVLSTTVVATPQSRSLLAERLRAISDIDSRCDVPPVAFDVDTDQPWVATRFVPGTPLGQYIRQRGPLREGMLIAAAAGLAEGLSMMHRANVAHGDLTPNNILLSEQGPRILDCALPGDAKSESLAAGWRAPEQHRGEAPTTAADVFAWGAVLAFSATGRLPFGEGEPHQITERVLSEEPDLEGVPDRLFPLLERALAKDPADRPTVRELIGATIAAWEASSSERSTEPGTAVTKMLTREWNGIVDPVWLPRMIEVDRASERSLARVPMVVLGTAVAVVLIGGGSWALSLNSADEDDAAAEESSAAAEQEPDEPEPEVRTVRFGGVPQPNPDEGPWVFSEVERDEDAPELAPETPAANEAELRSWNEQWRDVSDPDDLPAADIADDVVVNCAQYCLTPGQVHTDEDGRGTFTGTEEHELGAADFVDYLGWGAPMVAEITLEEPSAEDEPPVIVEITELYLPTPDSPQE</sequence>
<keyword evidence="6" id="KW-1185">Reference proteome</keyword>
<dbReference type="Gene3D" id="3.30.200.20">
    <property type="entry name" value="Phosphorylase Kinase, domain 1"/>
    <property type="match status" value="1"/>
</dbReference>
<proteinExistence type="predicted"/>
<name>A0ABU2H9U8_9ACTN</name>
<keyword evidence="1" id="KW-0547">Nucleotide-binding</keyword>
<feature type="region of interest" description="Disordered" evidence="3">
    <location>
        <begin position="1"/>
        <end position="24"/>
    </location>
</feature>